<evidence type="ECO:0000256" key="1">
    <source>
        <dbReference type="ARBA" id="ARBA00023118"/>
    </source>
</evidence>
<sequence length="764" mass="83248">MNGEGTFAIKLFMLSDWHVGTGTGIHGYVDRIVQRDVDDGSGGPAAPIVPAKTLVGVWRDSCEVAAQALDSGPAGTWHEWLGFLFGDQYATGGSVLRPAALTIEGPLRLPERLTRLMRDKPRLAWAATFRKPGVAIDPVSGTASEKKLWFDEMARAGLTLEGHGRIEGFTELDEAQRRAAILLLAAGARLLESIGGKRRRGAGRCSLSLEGPGFVPDWSPEAVVDVPGPPSAALDTVPVRVSKPVSQRRGWERAELVVDVEQPILAATTVLGNVTIGEGHVPGWCLMPEVVRRLGREAHALVRTGDLIVTAATPQATDGARTLPAPRALACSKGGKEIIGNRMAGPVELGKPCRDGYVVPATAEIVKPRTTVRMHNSIDDRTQRPTREIGGIYVYRALAARTTLRAEVRVRAGLLQPGWEQQLSGRWRIGRSSKDDYGQASVTVQSMTDQRDDVEAGDLLRVWLLSDLLVRDVRLRPSTSLHDVARALEHALSRAGAPDVSLEPVVEPHRDGSVTVAVGVHRTESWHRGWRMPRATLYGLAAGSCLTFRVTGGPISSDVLAEVHAAGVGDRRSEGFGQVELNHDLLARPVAAEQASDQRKHPATGLEPLLAPGEKGHQEARIFELAAWRTEIRRRCDGIRGERERRAEIIPKGVTNTQLNALRAVVREPSEERAVARFRWLTQTNAGRSDWPAEAISTLHDLLVDQDTIWRLLELPEESLVVTADGVQSLRAELRTEALRILVDSCLAAHSRAEVTEELERSMR</sequence>
<comment type="subunit">
    <text evidence="2">Part of the Csm effector complex that includes Cas10, Csm2, Csm3, Csm4 and Csm5.</text>
</comment>
<gene>
    <name evidence="4" type="ORF">HCN51_52640</name>
</gene>
<evidence type="ECO:0000313" key="4">
    <source>
        <dbReference type="EMBL" id="NJP97982.1"/>
    </source>
</evidence>
<keyword evidence="5" id="KW-1185">Reference proteome</keyword>
<dbReference type="InterPro" id="IPR052216">
    <property type="entry name" value="CRISPR_Csm3_endoribonuclease"/>
</dbReference>
<feature type="domain" description="CRISPR type III-associated protein" evidence="3">
    <location>
        <begin position="14"/>
        <end position="206"/>
    </location>
</feature>
<dbReference type="EMBL" id="JAATEP010000078">
    <property type="protein sequence ID" value="NJP97982.1"/>
    <property type="molecule type" value="Genomic_DNA"/>
</dbReference>
<dbReference type="Pfam" id="PF03787">
    <property type="entry name" value="RAMPs"/>
    <property type="match status" value="1"/>
</dbReference>
<evidence type="ECO:0000313" key="5">
    <source>
        <dbReference type="Proteomes" id="UP000696294"/>
    </source>
</evidence>
<dbReference type="InterPro" id="IPR005537">
    <property type="entry name" value="RAMP_III_fam"/>
</dbReference>
<evidence type="ECO:0000256" key="2">
    <source>
        <dbReference type="ARBA" id="ARBA00093789"/>
    </source>
</evidence>
<evidence type="ECO:0000259" key="3">
    <source>
        <dbReference type="Pfam" id="PF03787"/>
    </source>
</evidence>
<dbReference type="PANTHER" id="PTHR35579:SF3">
    <property type="entry name" value="CRISPR SYSTEM CMS ENDORIBONUCLEASE CSM3"/>
    <property type="match status" value="1"/>
</dbReference>
<dbReference type="PANTHER" id="PTHR35579">
    <property type="entry name" value="CRISPR SYSTEM CMS ENDORIBONUCLEASE CSM3"/>
    <property type="match status" value="1"/>
</dbReference>
<proteinExistence type="predicted"/>
<keyword evidence="1" id="KW-0051">Antiviral defense</keyword>
<reference evidence="4 5" key="1">
    <citation type="submission" date="2020-03" db="EMBL/GenBank/DDBJ databases">
        <title>WGS of actinomycetes isolated from Thailand.</title>
        <authorList>
            <person name="Thawai C."/>
        </authorList>
    </citation>
    <scope>NUCLEOTIDE SEQUENCE [LARGE SCALE GENOMIC DNA]</scope>
    <source>
        <strain evidence="4 5">FMUSA5-5</strain>
    </source>
</reference>
<dbReference type="Proteomes" id="UP000696294">
    <property type="component" value="Unassembled WGS sequence"/>
</dbReference>
<organism evidence="4 5">
    <name type="scientific">Nonomuraea composti</name>
    <dbReference type="NCBI Taxonomy" id="2720023"/>
    <lineage>
        <taxon>Bacteria</taxon>
        <taxon>Bacillati</taxon>
        <taxon>Actinomycetota</taxon>
        <taxon>Actinomycetes</taxon>
        <taxon>Streptosporangiales</taxon>
        <taxon>Streptosporangiaceae</taxon>
        <taxon>Nonomuraea</taxon>
    </lineage>
</organism>
<protein>
    <recommendedName>
        <fullName evidence="3">CRISPR type III-associated protein domain-containing protein</fullName>
    </recommendedName>
</protein>
<name>A0ABX1BLW8_9ACTN</name>
<accession>A0ABX1BLW8</accession>
<dbReference type="RefSeq" id="WP_168021103.1">
    <property type="nucleotide sequence ID" value="NZ_JAATEP010000078.1"/>
</dbReference>
<comment type="caution">
    <text evidence="4">The sequence shown here is derived from an EMBL/GenBank/DDBJ whole genome shotgun (WGS) entry which is preliminary data.</text>
</comment>